<organism evidence="2 3">
    <name type="scientific">Arthrobacter glacialis</name>
    <dbReference type="NCBI Taxonomy" id="1664"/>
    <lineage>
        <taxon>Bacteria</taxon>
        <taxon>Bacillati</taxon>
        <taxon>Actinomycetota</taxon>
        <taxon>Actinomycetes</taxon>
        <taxon>Micrococcales</taxon>
        <taxon>Micrococcaceae</taxon>
        <taxon>Arthrobacter</taxon>
    </lineage>
</organism>
<reference evidence="2 3" key="1">
    <citation type="submission" date="2018-01" db="EMBL/GenBank/DDBJ databases">
        <title>Arthrobacter sp. nov., from glaciers in China.</title>
        <authorList>
            <person name="Liu Q."/>
            <person name="Xin Y.-H."/>
        </authorList>
    </citation>
    <scope>NUCLEOTIDE SEQUENCE [LARGE SCALE GENOMIC DNA]</scope>
    <source>
        <strain evidence="2 3">HLT2-12-2</strain>
    </source>
</reference>
<keyword evidence="1" id="KW-0472">Membrane</keyword>
<keyword evidence="1" id="KW-0812">Transmembrane</keyword>
<gene>
    <name evidence="2" type="ORF">CVS27_17440</name>
</gene>
<dbReference type="PANTHER" id="PTHR38446">
    <property type="entry name" value="BLL0914 PROTEIN"/>
    <property type="match status" value="1"/>
</dbReference>
<feature type="transmembrane region" description="Helical" evidence="1">
    <location>
        <begin position="107"/>
        <end position="127"/>
    </location>
</feature>
<evidence type="ECO:0000313" key="3">
    <source>
        <dbReference type="Proteomes" id="UP000237061"/>
    </source>
</evidence>
<evidence type="ECO:0000313" key="2">
    <source>
        <dbReference type="EMBL" id="POH72108.1"/>
    </source>
</evidence>
<sequence>MLTAALIVAALAALVHVYIFVLESLRWTEESTRKTFGTSVEEANATKELAFNQGFYNLFLAVVTAAGIIAAAAGHHGVGAALVLAGAGSMLAAGLVLLISSPAKAKAALVQLTFPLIAVVLVVAWLIF</sequence>
<keyword evidence="1" id="KW-1133">Transmembrane helix</keyword>
<protein>
    <submittedName>
        <fullName evidence="2">DUF1304 domain-containing protein</fullName>
    </submittedName>
</protein>
<dbReference type="PANTHER" id="PTHR38446:SF1">
    <property type="entry name" value="BLL0914 PROTEIN"/>
    <property type="match status" value="1"/>
</dbReference>
<name>A0A2S3ZSA3_ARTGL</name>
<feature type="transmembrane region" description="Helical" evidence="1">
    <location>
        <begin position="55"/>
        <end position="74"/>
    </location>
</feature>
<dbReference type="AlphaFoldDB" id="A0A2S3ZSA3"/>
<evidence type="ECO:0000256" key="1">
    <source>
        <dbReference type="SAM" id="Phobius"/>
    </source>
</evidence>
<comment type="caution">
    <text evidence="2">The sequence shown here is derived from an EMBL/GenBank/DDBJ whole genome shotgun (WGS) entry which is preliminary data.</text>
</comment>
<dbReference type="Pfam" id="PF06993">
    <property type="entry name" value="DUF1304"/>
    <property type="match status" value="1"/>
</dbReference>
<dbReference type="RefSeq" id="WP_103467127.1">
    <property type="nucleotide sequence ID" value="NZ_PPXB01000018.1"/>
</dbReference>
<feature type="transmembrane region" description="Helical" evidence="1">
    <location>
        <begin position="80"/>
        <end position="100"/>
    </location>
</feature>
<dbReference type="EMBL" id="PPXC01000017">
    <property type="protein sequence ID" value="POH72108.1"/>
    <property type="molecule type" value="Genomic_DNA"/>
</dbReference>
<keyword evidence="3" id="KW-1185">Reference proteome</keyword>
<feature type="transmembrane region" description="Helical" evidence="1">
    <location>
        <begin position="6"/>
        <end position="25"/>
    </location>
</feature>
<dbReference type="Proteomes" id="UP000237061">
    <property type="component" value="Unassembled WGS sequence"/>
</dbReference>
<proteinExistence type="predicted"/>
<dbReference type="OrthoDB" id="9803832at2"/>
<accession>A0A2S3ZSA3</accession>
<dbReference type="InterPro" id="IPR009732">
    <property type="entry name" value="DUF1304"/>
</dbReference>